<dbReference type="EC" id="2.1.1.77" evidence="3"/>
<dbReference type="InterPro" id="IPR000682">
    <property type="entry name" value="PCMT"/>
</dbReference>
<protein>
    <recommendedName>
        <fullName evidence="4">Protein-L-isoaspartate O-methyltransferase</fullName>
        <ecNumber evidence="3">2.1.1.77</ecNumber>
    </recommendedName>
    <alternativeName>
        <fullName evidence="11">L-isoaspartyl protein carboxyl methyltransferase</fullName>
    </alternativeName>
    <alternativeName>
        <fullName evidence="9">Protein L-isoaspartyl methyltransferase</fullName>
    </alternativeName>
    <alternativeName>
        <fullName evidence="10">Protein-beta-aspartate methyltransferase</fullName>
    </alternativeName>
</protein>
<proteinExistence type="inferred from homology"/>
<dbReference type="Pfam" id="PF01135">
    <property type="entry name" value="PCMT"/>
    <property type="match status" value="1"/>
</dbReference>
<keyword evidence="13" id="KW-1185">Reference proteome</keyword>
<dbReference type="PANTHER" id="PTHR11579:SF0">
    <property type="entry name" value="PROTEIN-L-ISOASPARTATE(D-ASPARTATE) O-METHYLTRANSFERASE"/>
    <property type="match status" value="1"/>
</dbReference>
<evidence type="ECO:0000256" key="8">
    <source>
        <dbReference type="ARBA" id="ARBA00022691"/>
    </source>
</evidence>
<evidence type="ECO:0000256" key="9">
    <source>
        <dbReference type="ARBA" id="ARBA00030757"/>
    </source>
</evidence>
<evidence type="ECO:0000256" key="5">
    <source>
        <dbReference type="ARBA" id="ARBA00022490"/>
    </source>
</evidence>
<sequence>MPVSFAEEIQDYVKTDAMQGRDAQTSFVNFMNDKYGHNRDMLKLRYQRFLALVNNKDVTRDKEKIAFLRTEREAFALDRNQRRAYEHAFLDIGYGVTISGPHLVMRMTSALDVQPSDKVLEIGTGSGYQSAVLAHLTNQVHSVEIIEPLHKRTRDVFDNLVKNGRAEFENIKLKSDDGYHGWSEFAPFNKIIVTCAVDHIPPPLLQQLAPNGIMVIPVGPPGKQTLLKVTKEVDEQGKTTITRQDVYNGRLSVSFVPFTKADGGTWNGKGPH</sequence>
<keyword evidence="5" id="KW-0963">Cytoplasm</keyword>
<keyword evidence="6 12" id="KW-0489">Methyltransferase</keyword>
<keyword evidence="8" id="KW-0949">S-adenosyl-L-methionine</keyword>
<evidence type="ECO:0000256" key="6">
    <source>
        <dbReference type="ARBA" id="ARBA00022603"/>
    </source>
</evidence>
<dbReference type="CDD" id="cd02440">
    <property type="entry name" value="AdoMet_MTases"/>
    <property type="match status" value="1"/>
</dbReference>
<evidence type="ECO:0000256" key="10">
    <source>
        <dbReference type="ARBA" id="ARBA00031323"/>
    </source>
</evidence>
<comment type="similarity">
    <text evidence="2">Belongs to the methyltransferase superfamily. L-isoaspartyl/D-aspartyl protein methyltransferase family.</text>
</comment>
<dbReference type="PROSITE" id="PS01279">
    <property type="entry name" value="PCMT"/>
    <property type="match status" value="1"/>
</dbReference>
<dbReference type="GO" id="GO:0032259">
    <property type="term" value="P:methylation"/>
    <property type="evidence" value="ECO:0007669"/>
    <property type="project" value="UniProtKB-KW"/>
</dbReference>
<organism evidence="12 13">
    <name type="scientific">Candidatus Magnetaquiglobus chichijimensis</name>
    <dbReference type="NCBI Taxonomy" id="3141448"/>
    <lineage>
        <taxon>Bacteria</taxon>
        <taxon>Pseudomonadati</taxon>
        <taxon>Pseudomonadota</taxon>
        <taxon>Magnetococcia</taxon>
        <taxon>Magnetococcales</taxon>
        <taxon>Candidatus Magnetaquicoccaceae</taxon>
        <taxon>Candidatus Magnetaquiglobus</taxon>
    </lineage>
</organism>
<dbReference type="Gene3D" id="3.40.50.150">
    <property type="entry name" value="Vaccinia Virus protein VP39"/>
    <property type="match status" value="1"/>
</dbReference>
<evidence type="ECO:0000313" key="13">
    <source>
        <dbReference type="Proteomes" id="UP001628193"/>
    </source>
</evidence>
<accession>A0ABQ0C5P0</accession>
<evidence type="ECO:0000313" key="12">
    <source>
        <dbReference type="EMBL" id="GAB0056189.1"/>
    </source>
</evidence>
<dbReference type="EMBL" id="BAAFGK010000002">
    <property type="protein sequence ID" value="GAB0056189.1"/>
    <property type="molecule type" value="Genomic_DNA"/>
</dbReference>
<evidence type="ECO:0000256" key="2">
    <source>
        <dbReference type="ARBA" id="ARBA00005369"/>
    </source>
</evidence>
<evidence type="ECO:0000256" key="7">
    <source>
        <dbReference type="ARBA" id="ARBA00022679"/>
    </source>
</evidence>
<dbReference type="PANTHER" id="PTHR11579">
    <property type="entry name" value="PROTEIN-L-ISOASPARTATE O-METHYLTRANSFERASE"/>
    <property type="match status" value="1"/>
</dbReference>
<dbReference type="GO" id="GO:0004719">
    <property type="term" value="F:protein-L-isoaspartate (D-aspartate) O-methyltransferase activity"/>
    <property type="evidence" value="ECO:0007669"/>
    <property type="project" value="UniProtKB-EC"/>
</dbReference>
<comment type="caution">
    <text evidence="12">The sequence shown here is derived from an EMBL/GenBank/DDBJ whole genome shotgun (WGS) entry which is preliminary data.</text>
</comment>
<dbReference type="InterPro" id="IPR029063">
    <property type="entry name" value="SAM-dependent_MTases_sf"/>
</dbReference>
<dbReference type="SUPFAM" id="SSF53335">
    <property type="entry name" value="S-adenosyl-L-methionine-dependent methyltransferases"/>
    <property type="match status" value="1"/>
</dbReference>
<reference evidence="12 13" key="1">
    <citation type="submission" date="2024-09" db="EMBL/GenBank/DDBJ databases">
        <title>Draft genome sequence of Candidatus Magnetaquicoccaceae bacterium FCR-1.</title>
        <authorList>
            <person name="Shimoshige H."/>
            <person name="Shimamura S."/>
            <person name="Taoka A."/>
            <person name="Kobayashi H."/>
            <person name="Maekawa T."/>
        </authorList>
    </citation>
    <scope>NUCLEOTIDE SEQUENCE [LARGE SCALE GENOMIC DNA]</scope>
    <source>
        <strain evidence="12 13">FCR-1</strain>
    </source>
</reference>
<comment type="subcellular location">
    <subcellularLocation>
        <location evidence="1">Cytoplasm</location>
    </subcellularLocation>
</comment>
<keyword evidence="7 12" id="KW-0808">Transferase</keyword>
<evidence type="ECO:0000256" key="3">
    <source>
        <dbReference type="ARBA" id="ARBA00011890"/>
    </source>
</evidence>
<evidence type="ECO:0000256" key="4">
    <source>
        <dbReference type="ARBA" id="ARBA00013346"/>
    </source>
</evidence>
<evidence type="ECO:0000256" key="11">
    <source>
        <dbReference type="ARBA" id="ARBA00031350"/>
    </source>
</evidence>
<dbReference type="Proteomes" id="UP001628193">
    <property type="component" value="Unassembled WGS sequence"/>
</dbReference>
<evidence type="ECO:0000256" key="1">
    <source>
        <dbReference type="ARBA" id="ARBA00004496"/>
    </source>
</evidence>
<name>A0ABQ0C5P0_9PROT</name>
<gene>
    <name evidence="12" type="primary">pcm_1</name>
    <name evidence="12" type="ORF">SIID45300_00494</name>
</gene>